<dbReference type="EMBL" id="PKLL01000024">
    <property type="protein sequence ID" value="RZE19859.1"/>
    <property type="molecule type" value="Genomic_DNA"/>
</dbReference>
<evidence type="ECO:0000256" key="1">
    <source>
        <dbReference type="SAM" id="MobiDB-lite"/>
    </source>
</evidence>
<dbReference type="SMART" id="SM00530">
    <property type="entry name" value="HTH_XRE"/>
    <property type="match status" value="1"/>
</dbReference>
<dbReference type="AlphaFoldDB" id="A0A8G1ZNR9"/>
<dbReference type="CDD" id="cd00093">
    <property type="entry name" value="HTH_XRE"/>
    <property type="match status" value="1"/>
</dbReference>
<reference evidence="3 4" key="1">
    <citation type="submission" date="2017-12" db="EMBL/GenBank/DDBJ databases">
        <title>Population genomics insights into the ecological differentiation and adaptive evolution in streptomycetes.</title>
        <authorList>
            <person name="Li Y."/>
            <person name="Huang Y."/>
        </authorList>
    </citation>
    <scope>NUCLEOTIDE SEQUENCE [LARGE SCALE GENOMIC DNA]</scope>
    <source>
        <strain evidence="3 4">NBRC 100770</strain>
    </source>
</reference>
<dbReference type="Pfam" id="PF01381">
    <property type="entry name" value="HTH_3"/>
    <property type="match status" value="1"/>
</dbReference>
<evidence type="ECO:0000313" key="3">
    <source>
        <dbReference type="EMBL" id="RZE19859.1"/>
    </source>
</evidence>
<feature type="region of interest" description="Disordered" evidence="1">
    <location>
        <begin position="577"/>
        <end position="596"/>
    </location>
</feature>
<dbReference type="RefSeq" id="WP_078842823.1">
    <property type="nucleotide sequence ID" value="NZ_CP108647.1"/>
</dbReference>
<name>A0A8G1ZNR9_9ACTN</name>
<feature type="domain" description="HTH cro/C1-type" evidence="2">
    <location>
        <begin position="23"/>
        <end position="68"/>
    </location>
</feature>
<comment type="caution">
    <text evidence="3">The sequence shown here is derived from an EMBL/GenBank/DDBJ whole genome shotgun (WGS) entry which is preliminary data.</text>
</comment>
<proteinExistence type="predicted"/>
<accession>A0A8G1ZNR9</accession>
<dbReference type="PROSITE" id="PS50943">
    <property type="entry name" value="HTH_CROC1"/>
    <property type="match status" value="1"/>
</dbReference>
<dbReference type="InterPro" id="IPR001387">
    <property type="entry name" value="Cro/C1-type_HTH"/>
</dbReference>
<sequence>MAAMEESEEFGVWLGRQLRRTQLSQADFAQRLGLTRAAVSAWVTGRARPRTEMMAKIAEVLGTDLATLVTRDTDTGGARPIGWYHRTAHLDGGREYGNAAAFAFDADLAVLAREVTQNSLDERLDHDRPVRVRFTLHELTGEHLNSFLTALKWDEVAPHYEAAAQSRQKVARVLAEGLRALREESSLLLLRVDDYNASGLTGPEYADGRYAAVVRRQLDSHKRDDRAGGSYGLGKATLWAASRLGLVLMNSTLSEAHEGRTERRVVGRLDLPWREVDGVAYAGPAWLGEPDTEKEHQGVSRSWWADERVVADLCLERDGDDPGTSFLVVGAHDAAGSSDSLESMRDALDQALADNFWAAMTSGRSTPAMLDASVRALRNGETVVPDRRVDPVERHPALTRALRAHLDGETVAELTSAGQVAATEVPLAVPTPRVSGKRSTTHEHRAVLLVTAADGTDQEHSRVICMRGTRMRVMARRPRGLGMGVDPFQAVLLAGSATGRDDAVTRAAEAFLRAAEPPEHDKWGATEDLTATYANAPRRLTEFNAAMDKALHAVIGRRTDGQREDGPEVLRKLLRLDVPTPGGGRRGPGQPAVDRVTGRVDADGAWTLDVTLTVPRRDERWQMKPVAKFDVRSGGRPSLAWAALEPLENCEVVGDRLLVAPDVRSARFRGVTAVESHPVAAAMAGVIVDVQQAREVSA</sequence>
<dbReference type="SUPFAM" id="SSF47413">
    <property type="entry name" value="lambda repressor-like DNA-binding domains"/>
    <property type="match status" value="1"/>
</dbReference>
<evidence type="ECO:0000313" key="4">
    <source>
        <dbReference type="Proteomes" id="UP000292693"/>
    </source>
</evidence>
<protein>
    <submittedName>
        <fullName evidence="3">XRE family transcriptional regulator</fullName>
    </submittedName>
</protein>
<gene>
    <name evidence="3" type="ORF">C0Q92_19530</name>
</gene>
<dbReference type="Gene3D" id="1.10.260.40">
    <property type="entry name" value="lambda repressor-like DNA-binding domains"/>
    <property type="match status" value="1"/>
</dbReference>
<dbReference type="GeneID" id="97269517"/>
<organism evidence="3 4">
    <name type="scientific">Streptomyces albidoflavus</name>
    <dbReference type="NCBI Taxonomy" id="1886"/>
    <lineage>
        <taxon>Bacteria</taxon>
        <taxon>Bacillati</taxon>
        <taxon>Actinomycetota</taxon>
        <taxon>Actinomycetes</taxon>
        <taxon>Kitasatosporales</taxon>
        <taxon>Streptomycetaceae</taxon>
        <taxon>Streptomyces</taxon>
        <taxon>Streptomyces albidoflavus group</taxon>
    </lineage>
</organism>
<dbReference type="InterPro" id="IPR010982">
    <property type="entry name" value="Lambda_DNA-bd_dom_sf"/>
</dbReference>
<dbReference type="Proteomes" id="UP000292693">
    <property type="component" value="Unassembled WGS sequence"/>
</dbReference>
<dbReference type="GO" id="GO:0003677">
    <property type="term" value="F:DNA binding"/>
    <property type="evidence" value="ECO:0007669"/>
    <property type="project" value="InterPro"/>
</dbReference>
<evidence type="ECO:0000259" key="2">
    <source>
        <dbReference type="PROSITE" id="PS50943"/>
    </source>
</evidence>